<dbReference type="CDD" id="cd05233">
    <property type="entry name" value="SDR_c"/>
    <property type="match status" value="1"/>
</dbReference>
<evidence type="ECO:0000256" key="1">
    <source>
        <dbReference type="ARBA" id="ARBA00006484"/>
    </source>
</evidence>
<evidence type="ECO:0000313" key="5">
    <source>
        <dbReference type="Proteomes" id="UP000515512"/>
    </source>
</evidence>
<dbReference type="InterPro" id="IPR020904">
    <property type="entry name" value="Sc_DH/Rdtase_CS"/>
</dbReference>
<dbReference type="InterPro" id="IPR036291">
    <property type="entry name" value="NAD(P)-bd_dom_sf"/>
</dbReference>
<gene>
    <name evidence="4" type="ORF">H0264_30520</name>
</gene>
<dbReference type="PRINTS" id="PR00081">
    <property type="entry name" value="GDHRDH"/>
</dbReference>
<dbReference type="FunFam" id="3.40.50.720:FF:000084">
    <property type="entry name" value="Short-chain dehydrogenase reductase"/>
    <property type="match status" value="1"/>
</dbReference>
<evidence type="ECO:0000313" key="4">
    <source>
        <dbReference type="EMBL" id="QLY29548.1"/>
    </source>
</evidence>
<reference evidence="4 5" key="1">
    <citation type="submission" date="2020-07" db="EMBL/GenBank/DDBJ databases">
        <authorList>
            <person name="Zhuang K."/>
            <person name="Ran Y."/>
        </authorList>
    </citation>
    <scope>NUCLEOTIDE SEQUENCE [LARGE SCALE GENOMIC DNA]</scope>
    <source>
        <strain evidence="4 5">WCH-YHL-001</strain>
    </source>
</reference>
<comment type="similarity">
    <text evidence="1 3">Belongs to the short-chain dehydrogenases/reductases (SDR) family.</text>
</comment>
<dbReference type="SUPFAM" id="SSF51735">
    <property type="entry name" value="NAD(P)-binding Rossmann-fold domains"/>
    <property type="match status" value="1"/>
</dbReference>
<dbReference type="KEGG" id="nhu:H0264_30520"/>
<dbReference type="Pfam" id="PF00106">
    <property type="entry name" value="adh_short"/>
    <property type="match status" value="1"/>
</dbReference>
<accession>A0A7D6Z8F6</accession>
<evidence type="ECO:0000256" key="3">
    <source>
        <dbReference type="RuleBase" id="RU000363"/>
    </source>
</evidence>
<keyword evidence="5" id="KW-1185">Reference proteome</keyword>
<organism evidence="4 5">
    <name type="scientific">Nocardia huaxiensis</name>
    <dbReference type="NCBI Taxonomy" id="2755382"/>
    <lineage>
        <taxon>Bacteria</taxon>
        <taxon>Bacillati</taxon>
        <taxon>Actinomycetota</taxon>
        <taxon>Actinomycetes</taxon>
        <taxon>Mycobacteriales</taxon>
        <taxon>Nocardiaceae</taxon>
        <taxon>Nocardia</taxon>
    </lineage>
</organism>
<dbReference type="PROSITE" id="PS00061">
    <property type="entry name" value="ADH_SHORT"/>
    <property type="match status" value="1"/>
</dbReference>
<sequence>MAGISHPRLVFVTGAGSGIGRATALRFAAAGAQIVPTDINAAAAAQTAALIQERGGTAHPHHLDVTDPDAWESLADTVRELYGVPDVVVNNAGLGLVGGFLDQTLEDWQRVIDVDLWGVIHGCRVFGRMMAEQGELVGGRRGHIVNIASMAAYSPGGVLAPYCTAKAGVKMLSETLRIELAPYRIGVTAICPGAIATGIVRNGGLLGAEGIENFDKYHAVIARYVEDYGPKLGFGPDHVAKAIERSVRHNWAIVPVRPEAWLAYGLSRLSPGLFRAAGQLGSGQVAALLLTVLRAGARAIPDQALTALDEADWTRPAQALATVGRALRAETDLA</sequence>
<dbReference type="EMBL" id="CP059399">
    <property type="protein sequence ID" value="QLY29548.1"/>
    <property type="molecule type" value="Genomic_DNA"/>
</dbReference>
<dbReference type="PRINTS" id="PR00080">
    <property type="entry name" value="SDRFAMILY"/>
</dbReference>
<keyword evidence="2" id="KW-0560">Oxidoreductase</keyword>
<dbReference type="InterPro" id="IPR002347">
    <property type="entry name" value="SDR_fam"/>
</dbReference>
<dbReference type="RefSeq" id="WP_181580752.1">
    <property type="nucleotide sequence ID" value="NZ_CP059399.1"/>
</dbReference>
<dbReference type="PANTHER" id="PTHR43391">
    <property type="entry name" value="RETINOL DEHYDROGENASE-RELATED"/>
    <property type="match status" value="1"/>
</dbReference>
<evidence type="ECO:0000256" key="2">
    <source>
        <dbReference type="ARBA" id="ARBA00023002"/>
    </source>
</evidence>
<dbReference type="GO" id="GO:0016491">
    <property type="term" value="F:oxidoreductase activity"/>
    <property type="evidence" value="ECO:0007669"/>
    <property type="project" value="UniProtKB-KW"/>
</dbReference>
<name>A0A7D6Z8F6_9NOCA</name>
<dbReference type="AlphaFoldDB" id="A0A7D6Z8F6"/>
<protein>
    <submittedName>
        <fullName evidence="4">SDR family NAD(P)-dependent oxidoreductase</fullName>
    </submittedName>
</protein>
<proteinExistence type="inferred from homology"/>
<dbReference type="Gene3D" id="3.40.50.720">
    <property type="entry name" value="NAD(P)-binding Rossmann-like Domain"/>
    <property type="match status" value="1"/>
</dbReference>
<dbReference type="Proteomes" id="UP000515512">
    <property type="component" value="Chromosome"/>
</dbReference>
<dbReference type="PANTHER" id="PTHR43391:SF12">
    <property type="entry name" value="OXIDOREDUCTASE EPHD-RELATED"/>
    <property type="match status" value="1"/>
</dbReference>